<sequence>MHNVIVNIEFFMSIVLRRLNIVNEIGRWTFCMEKRLSIEDIEKCCGENEYVSEWFPIGGTLIRKTDGSKRFCGIGFIDVGNGLFVADTVFNVNEKQNFEYAERNGVHDLS</sequence>
<evidence type="ECO:0008006" key="3">
    <source>
        <dbReference type="Google" id="ProtNLM"/>
    </source>
</evidence>
<reference evidence="1" key="1">
    <citation type="submission" date="2023-10" db="EMBL/GenBank/DDBJ databases">
        <title>Genome assembly of Pristionchus species.</title>
        <authorList>
            <person name="Yoshida K."/>
            <person name="Sommer R.J."/>
        </authorList>
    </citation>
    <scope>NUCLEOTIDE SEQUENCE</scope>
    <source>
        <strain evidence="1">RS5133</strain>
    </source>
</reference>
<accession>A0AAV5WSK9</accession>
<dbReference type="Proteomes" id="UP001432322">
    <property type="component" value="Unassembled WGS sequence"/>
</dbReference>
<comment type="caution">
    <text evidence="1">The sequence shown here is derived from an EMBL/GenBank/DDBJ whole genome shotgun (WGS) entry which is preliminary data.</text>
</comment>
<proteinExistence type="predicted"/>
<evidence type="ECO:0000313" key="2">
    <source>
        <dbReference type="Proteomes" id="UP001432322"/>
    </source>
</evidence>
<dbReference type="AlphaFoldDB" id="A0AAV5WSK9"/>
<protein>
    <recommendedName>
        <fullName evidence="3">RNA binding protein</fullName>
    </recommendedName>
</protein>
<organism evidence="1 2">
    <name type="scientific">Pristionchus fissidentatus</name>
    <dbReference type="NCBI Taxonomy" id="1538716"/>
    <lineage>
        <taxon>Eukaryota</taxon>
        <taxon>Metazoa</taxon>
        <taxon>Ecdysozoa</taxon>
        <taxon>Nematoda</taxon>
        <taxon>Chromadorea</taxon>
        <taxon>Rhabditida</taxon>
        <taxon>Rhabditina</taxon>
        <taxon>Diplogasteromorpha</taxon>
        <taxon>Diplogasteroidea</taxon>
        <taxon>Neodiplogasteridae</taxon>
        <taxon>Pristionchus</taxon>
    </lineage>
</organism>
<keyword evidence="2" id="KW-1185">Reference proteome</keyword>
<evidence type="ECO:0000313" key="1">
    <source>
        <dbReference type="EMBL" id="GMT35017.1"/>
    </source>
</evidence>
<gene>
    <name evidence="1" type="ORF">PFISCL1PPCAC_26314</name>
</gene>
<name>A0AAV5WSK9_9BILA</name>
<dbReference type="EMBL" id="BTSY01000007">
    <property type="protein sequence ID" value="GMT35017.1"/>
    <property type="molecule type" value="Genomic_DNA"/>
</dbReference>